<dbReference type="SUPFAM" id="SSF52440">
    <property type="entry name" value="PreATP-grasp domain"/>
    <property type="match status" value="1"/>
</dbReference>
<dbReference type="InterPro" id="IPR016185">
    <property type="entry name" value="PreATP-grasp_dom_sf"/>
</dbReference>
<evidence type="ECO:0000256" key="2">
    <source>
        <dbReference type="ARBA" id="ARBA00013263"/>
    </source>
</evidence>
<dbReference type="Pfam" id="PF02785">
    <property type="entry name" value="Biotin_carb_C"/>
    <property type="match status" value="1"/>
</dbReference>
<dbReference type="InterPro" id="IPR005482">
    <property type="entry name" value="Biotin_COase_C"/>
</dbReference>
<dbReference type="EMBL" id="JAEKJZ010000008">
    <property type="protein sequence ID" value="MBN9673866.1"/>
    <property type="molecule type" value="Genomic_DNA"/>
</dbReference>
<dbReference type="InterPro" id="IPR011054">
    <property type="entry name" value="Rudment_hybrid_motif"/>
</dbReference>
<dbReference type="PROSITE" id="PS00866">
    <property type="entry name" value="CPSASE_1"/>
    <property type="match status" value="1"/>
</dbReference>
<sequence length="452" mass="48705">MSGRTLFIANRGEIAVRINRAAKSLGMTVVQGHSEADADMLAVRMADRSVEIGPPHATKSYLDIGRVVEAAKSAGADAVHPGYGFLSENAGFAEAVEAAGMIFVGPSAETIARMGDKAKARETAEAAGVPTAPGSDGRIETAEAALVAARAIGFPLMIKAAAGGGGRGIRVAENEDDLKRLVPQAKAEAEAAFGDGGLYLERMITQARHVEVQILGDGKSAVHLFERECSLQRRRQKVWEEAPARCLTQATRDRMCEVSVRLAEAVEYRGAGTLEFLYEPDRDAFYFMEMNTRIQVEHPVTEMITGVDLVAEMIRIAFGQPLRFAQADIGFSGHAVEVRVNAEDPASNFMPFPGVAQKLVVPDGVRFDTMLYEGYAIPPFYDSLVGKLIVHGASREEALQKLREALSGLEIEGLKTTLPLHRALAGDPDVKADNTTTKFLEAWLETHAIKAA</sequence>
<evidence type="ECO:0000256" key="3">
    <source>
        <dbReference type="ARBA" id="ARBA00022598"/>
    </source>
</evidence>
<dbReference type="NCBIfam" id="NF009471">
    <property type="entry name" value="PRK12833.1"/>
    <property type="match status" value="1"/>
</dbReference>
<dbReference type="PROSITE" id="PS00867">
    <property type="entry name" value="CPSASE_2"/>
    <property type="match status" value="1"/>
</dbReference>
<dbReference type="PANTHER" id="PTHR48095">
    <property type="entry name" value="PYRUVATE CARBOXYLASE SUBUNIT A"/>
    <property type="match status" value="1"/>
</dbReference>
<keyword evidence="4 7" id="KW-0547">Nucleotide-binding</keyword>
<dbReference type="RefSeq" id="WP_207144239.1">
    <property type="nucleotide sequence ID" value="NZ_JAEKJZ010000008.1"/>
</dbReference>
<evidence type="ECO:0000256" key="1">
    <source>
        <dbReference type="ARBA" id="ARBA00003761"/>
    </source>
</evidence>
<dbReference type="GO" id="GO:0004075">
    <property type="term" value="F:biotin carboxylase activity"/>
    <property type="evidence" value="ECO:0007669"/>
    <property type="project" value="UniProtKB-EC"/>
</dbReference>
<dbReference type="InterPro" id="IPR011764">
    <property type="entry name" value="Biotin_carboxylation_dom"/>
</dbReference>
<gene>
    <name evidence="10" type="ORF">JF539_26150</name>
</gene>
<dbReference type="InterPro" id="IPR005481">
    <property type="entry name" value="BC-like_N"/>
</dbReference>
<dbReference type="Pfam" id="PF02786">
    <property type="entry name" value="CPSase_L_D2"/>
    <property type="match status" value="1"/>
</dbReference>
<dbReference type="GO" id="GO:0046872">
    <property type="term" value="F:metal ion binding"/>
    <property type="evidence" value="ECO:0007669"/>
    <property type="project" value="InterPro"/>
</dbReference>
<evidence type="ECO:0000256" key="7">
    <source>
        <dbReference type="PROSITE-ProRule" id="PRU00409"/>
    </source>
</evidence>
<dbReference type="PANTHER" id="PTHR48095:SF2">
    <property type="entry name" value="BIOTIN CARBOXYLASE, CHLOROPLASTIC"/>
    <property type="match status" value="1"/>
</dbReference>
<reference evidence="10" key="1">
    <citation type="submission" date="2020-12" db="EMBL/GenBank/DDBJ databases">
        <title>Oil enriched cultivation method for isolating marine PHA-producing bacteria.</title>
        <authorList>
            <person name="Zheng W."/>
            <person name="Yu S."/>
            <person name="Huang Y."/>
        </authorList>
    </citation>
    <scope>NUCLEOTIDE SEQUENCE</scope>
    <source>
        <strain evidence="10">SY-2-12</strain>
    </source>
</reference>
<dbReference type="Proteomes" id="UP000664096">
    <property type="component" value="Unassembled WGS sequence"/>
</dbReference>
<comment type="catalytic activity">
    <reaction evidence="6">
        <text>N(6)-biotinyl-L-lysyl-[protein] + hydrogencarbonate + ATP = N(6)-carboxybiotinyl-L-lysyl-[protein] + ADP + phosphate + H(+)</text>
        <dbReference type="Rhea" id="RHEA:13501"/>
        <dbReference type="Rhea" id="RHEA-COMP:10505"/>
        <dbReference type="Rhea" id="RHEA-COMP:10506"/>
        <dbReference type="ChEBI" id="CHEBI:15378"/>
        <dbReference type="ChEBI" id="CHEBI:17544"/>
        <dbReference type="ChEBI" id="CHEBI:30616"/>
        <dbReference type="ChEBI" id="CHEBI:43474"/>
        <dbReference type="ChEBI" id="CHEBI:83144"/>
        <dbReference type="ChEBI" id="CHEBI:83145"/>
        <dbReference type="ChEBI" id="CHEBI:456216"/>
        <dbReference type="EC" id="6.3.4.14"/>
    </reaction>
</comment>
<evidence type="ECO:0000256" key="5">
    <source>
        <dbReference type="ARBA" id="ARBA00022840"/>
    </source>
</evidence>
<feature type="domain" description="ATP-grasp" evidence="8">
    <location>
        <begin position="121"/>
        <end position="318"/>
    </location>
</feature>
<dbReference type="InterPro" id="IPR011761">
    <property type="entry name" value="ATP-grasp"/>
</dbReference>
<dbReference type="AlphaFoldDB" id="A0A939EJH5"/>
<evidence type="ECO:0000256" key="4">
    <source>
        <dbReference type="ARBA" id="ARBA00022741"/>
    </source>
</evidence>
<dbReference type="SUPFAM" id="SSF51246">
    <property type="entry name" value="Rudiment single hybrid motif"/>
    <property type="match status" value="1"/>
</dbReference>
<evidence type="ECO:0000259" key="8">
    <source>
        <dbReference type="PROSITE" id="PS50975"/>
    </source>
</evidence>
<dbReference type="FunFam" id="3.30.1490.20:FF:000018">
    <property type="entry name" value="Biotin carboxylase"/>
    <property type="match status" value="1"/>
</dbReference>
<name>A0A939EJH5_9HYPH</name>
<evidence type="ECO:0000313" key="10">
    <source>
        <dbReference type="EMBL" id="MBN9673866.1"/>
    </source>
</evidence>
<comment type="caution">
    <text evidence="10">The sequence shown here is derived from an EMBL/GenBank/DDBJ whole genome shotgun (WGS) entry which is preliminary data.</text>
</comment>
<feature type="domain" description="Biotin carboxylation" evidence="9">
    <location>
        <begin position="2"/>
        <end position="445"/>
    </location>
</feature>
<dbReference type="SMART" id="SM00878">
    <property type="entry name" value="Biotin_carb_C"/>
    <property type="match status" value="1"/>
</dbReference>
<dbReference type="Pfam" id="PF00289">
    <property type="entry name" value="Biotin_carb_N"/>
    <property type="match status" value="1"/>
</dbReference>
<organism evidence="10 11">
    <name type="scientific">Roseibium aggregatum</name>
    <dbReference type="NCBI Taxonomy" id="187304"/>
    <lineage>
        <taxon>Bacteria</taxon>
        <taxon>Pseudomonadati</taxon>
        <taxon>Pseudomonadota</taxon>
        <taxon>Alphaproteobacteria</taxon>
        <taxon>Hyphomicrobiales</taxon>
        <taxon>Stappiaceae</taxon>
        <taxon>Roseibium</taxon>
    </lineage>
</organism>
<dbReference type="EC" id="6.3.4.14" evidence="2"/>
<dbReference type="NCBIfam" id="NF006367">
    <property type="entry name" value="PRK08591.1"/>
    <property type="match status" value="1"/>
</dbReference>
<dbReference type="PROSITE" id="PS50975">
    <property type="entry name" value="ATP_GRASP"/>
    <property type="match status" value="1"/>
</dbReference>
<keyword evidence="5 7" id="KW-0067">ATP-binding</keyword>
<keyword evidence="3" id="KW-0436">Ligase</keyword>
<dbReference type="PROSITE" id="PS50979">
    <property type="entry name" value="BC"/>
    <property type="match status" value="1"/>
</dbReference>
<comment type="function">
    <text evidence="1">This protein is a component of the acetyl coenzyme A carboxylase complex; first, biotin carboxylase catalyzes the carboxylation of the carrier protein and then the transcarboxylase transfers the carboxyl group to form malonyl-CoA.</text>
</comment>
<proteinExistence type="predicted"/>
<dbReference type="Gene3D" id="3.30.470.20">
    <property type="entry name" value="ATP-grasp fold, B domain"/>
    <property type="match status" value="1"/>
</dbReference>
<accession>A0A939EJH5</accession>
<dbReference type="GO" id="GO:0005524">
    <property type="term" value="F:ATP binding"/>
    <property type="evidence" value="ECO:0007669"/>
    <property type="project" value="UniProtKB-UniRule"/>
</dbReference>
<evidence type="ECO:0000256" key="6">
    <source>
        <dbReference type="ARBA" id="ARBA00048600"/>
    </source>
</evidence>
<protein>
    <recommendedName>
        <fullName evidence="2">biotin carboxylase</fullName>
        <ecNumber evidence="2">6.3.4.14</ecNumber>
    </recommendedName>
</protein>
<dbReference type="SUPFAM" id="SSF56059">
    <property type="entry name" value="Glutathione synthetase ATP-binding domain-like"/>
    <property type="match status" value="1"/>
</dbReference>
<evidence type="ECO:0000313" key="11">
    <source>
        <dbReference type="Proteomes" id="UP000664096"/>
    </source>
</evidence>
<dbReference type="InterPro" id="IPR051602">
    <property type="entry name" value="ACC_Biotin_Carboxylase"/>
</dbReference>
<evidence type="ECO:0000259" key="9">
    <source>
        <dbReference type="PROSITE" id="PS50979"/>
    </source>
</evidence>
<dbReference type="InterPro" id="IPR005479">
    <property type="entry name" value="CPAse_ATP-bd"/>
</dbReference>